<evidence type="ECO:0000256" key="1">
    <source>
        <dbReference type="ARBA" id="ARBA00004651"/>
    </source>
</evidence>
<evidence type="ECO:0000256" key="7">
    <source>
        <dbReference type="ARBA" id="ARBA00022989"/>
    </source>
</evidence>
<dbReference type="InterPro" id="IPR050640">
    <property type="entry name" value="Bact_2-comp_sensor_kinase"/>
</dbReference>
<sequence length="587" mass="66344">MGKKYFGRTLKQKLSFMTLVSVLVPLLFLGLFSYKIASNLTEEKAIMSGMNTLWQLNAYLEFIIQDVENMSVFLIGNDEVQSYLQNREAGLLEKGSMSGFLTNLAFSKDYIANITIKPLNGGAAISDTTFMKSGSADIFERIPEYDKESKAWSSLYEDMTPMGHQRMITLYRPIRSISRYKNTGQLAISLDQKFISNHLHKTGLEGNGFVLLLDNENRIIAGSSDKWLHKNIDEYLPNIGDMKEQSGFLKSDTRDEQKTILFSTVSSVNWKLVGVIPVKEYSAQNRYFLILTTMAVGFAMLLGLGLVLFLTHKVIGPLTELTRALRKSNPDEQISILPVRANDEVGQLIMSYNKLNNRIRNLMEHVKLNESLKKEMDLLALQAQINPHFLYNTLSSVQWMALMNKDTKTAEMVGSLSDFLRFSLNKGEEFCAVSQEISHVDNYVTIQKIRYPDKFDFKISVPPELLTKEMLKLLLQPLIENAMLHGILKKQGKGKIIVLAESNGKQMKFTVLDNGIGMSEAKVKKLQEEVTFEQDSKKQAVVKKGSYGLRNVHKRLVLHYGDPAGLHITSKEGEGTKVSFTVPFLEE</sequence>
<dbReference type="Proteomes" id="UP000823486">
    <property type="component" value="Unassembled WGS sequence"/>
</dbReference>
<feature type="transmembrane region" description="Helical" evidence="9">
    <location>
        <begin position="287"/>
        <end position="310"/>
    </location>
</feature>
<keyword evidence="12" id="KW-1185">Reference proteome</keyword>
<keyword evidence="3" id="KW-0597">Phosphoprotein</keyword>
<keyword evidence="7 9" id="KW-1133">Transmembrane helix</keyword>
<dbReference type="SUPFAM" id="SSF55874">
    <property type="entry name" value="ATPase domain of HSP90 chaperone/DNA topoisomerase II/histidine kinase"/>
    <property type="match status" value="1"/>
</dbReference>
<evidence type="ECO:0000313" key="11">
    <source>
        <dbReference type="EMBL" id="MBM7691738.1"/>
    </source>
</evidence>
<dbReference type="Gene3D" id="3.30.450.20">
    <property type="entry name" value="PAS domain"/>
    <property type="match status" value="1"/>
</dbReference>
<dbReference type="InterPro" id="IPR036890">
    <property type="entry name" value="HATPase_C_sf"/>
</dbReference>
<accession>A0ABS2QF25</accession>
<keyword evidence="4 11" id="KW-0808">Transferase</keyword>
<dbReference type="PANTHER" id="PTHR34220">
    <property type="entry name" value="SENSOR HISTIDINE KINASE YPDA"/>
    <property type="match status" value="1"/>
</dbReference>
<evidence type="ECO:0000256" key="6">
    <source>
        <dbReference type="ARBA" id="ARBA00022777"/>
    </source>
</evidence>
<dbReference type="InterPro" id="IPR003594">
    <property type="entry name" value="HATPase_dom"/>
</dbReference>
<comment type="subcellular location">
    <subcellularLocation>
        <location evidence="1">Cell membrane</location>
        <topology evidence="1">Multi-pass membrane protein</topology>
    </subcellularLocation>
</comment>
<organism evidence="11 12">
    <name type="scientific">Peribacillus deserti</name>
    <dbReference type="NCBI Taxonomy" id="673318"/>
    <lineage>
        <taxon>Bacteria</taxon>
        <taxon>Bacillati</taxon>
        <taxon>Bacillota</taxon>
        <taxon>Bacilli</taxon>
        <taxon>Bacillales</taxon>
        <taxon>Bacillaceae</taxon>
        <taxon>Peribacillus</taxon>
    </lineage>
</organism>
<feature type="domain" description="HAMP" evidence="10">
    <location>
        <begin position="312"/>
        <end position="364"/>
    </location>
</feature>
<dbReference type="InterPro" id="IPR003660">
    <property type="entry name" value="HAMP_dom"/>
</dbReference>
<dbReference type="EC" id="2.7.13.3" evidence="11"/>
<reference evidence="11 12" key="1">
    <citation type="submission" date="2021-01" db="EMBL/GenBank/DDBJ databases">
        <title>Genomic Encyclopedia of Type Strains, Phase IV (KMG-IV): sequencing the most valuable type-strain genomes for metagenomic binning, comparative biology and taxonomic classification.</title>
        <authorList>
            <person name="Goeker M."/>
        </authorList>
    </citation>
    <scope>NUCLEOTIDE SEQUENCE [LARGE SCALE GENOMIC DNA]</scope>
    <source>
        <strain evidence="11 12">DSM 105482</strain>
    </source>
</reference>
<name>A0ABS2QF25_9BACI</name>
<dbReference type="Pfam" id="PF02743">
    <property type="entry name" value="dCache_1"/>
    <property type="match status" value="1"/>
</dbReference>
<dbReference type="Gene3D" id="6.10.340.10">
    <property type="match status" value="1"/>
</dbReference>
<dbReference type="GO" id="GO:0004673">
    <property type="term" value="F:protein histidine kinase activity"/>
    <property type="evidence" value="ECO:0007669"/>
    <property type="project" value="UniProtKB-EC"/>
</dbReference>
<dbReference type="SMART" id="SM00387">
    <property type="entry name" value="HATPase_c"/>
    <property type="match status" value="1"/>
</dbReference>
<evidence type="ECO:0000256" key="4">
    <source>
        <dbReference type="ARBA" id="ARBA00022679"/>
    </source>
</evidence>
<dbReference type="RefSeq" id="WP_204539819.1">
    <property type="nucleotide sequence ID" value="NZ_JAFBFI010000003.1"/>
</dbReference>
<keyword evidence="6 11" id="KW-0418">Kinase</keyword>
<evidence type="ECO:0000256" key="5">
    <source>
        <dbReference type="ARBA" id="ARBA00022692"/>
    </source>
</evidence>
<keyword evidence="2" id="KW-1003">Cell membrane</keyword>
<comment type="caution">
    <text evidence="11">The sequence shown here is derived from an EMBL/GenBank/DDBJ whole genome shotgun (WGS) entry which is preliminary data.</text>
</comment>
<protein>
    <submittedName>
        <fullName evidence="11">Two-component system sensor histidine kinase YesM</fullName>
        <ecNumber evidence="11">2.7.13.3</ecNumber>
    </submittedName>
</protein>
<dbReference type="PROSITE" id="PS50885">
    <property type="entry name" value="HAMP"/>
    <property type="match status" value="1"/>
</dbReference>
<keyword evidence="8 9" id="KW-0472">Membrane</keyword>
<evidence type="ECO:0000256" key="2">
    <source>
        <dbReference type="ARBA" id="ARBA00022475"/>
    </source>
</evidence>
<dbReference type="InterPro" id="IPR033479">
    <property type="entry name" value="dCache_1"/>
</dbReference>
<dbReference type="InterPro" id="IPR010559">
    <property type="entry name" value="Sig_transdc_His_kin_internal"/>
</dbReference>
<proteinExistence type="predicted"/>
<keyword evidence="5 9" id="KW-0812">Transmembrane</keyword>
<evidence type="ECO:0000256" key="3">
    <source>
        <dbReference type="ARBA" id="ARBA00022553"/>
    </source>
</evidence>
<dbReference type="EMBL" id="JAFBFI010000003">
    <property type="protein sequence ID" value="MBM7691738.1"/>
    <property type="molecule type" value="Genomic_DNA"/>
</dbReference>
<evidence type="ECO:0000256" key="8">
    <source>
        <dbReference type="ARBA" id="ARBA00023136"/>
    </source>
</evidence>
<dbReference type="Gene3D" id="3.30.565.10">
    <property type="entry name" value="Histidine kinase-like ATPase, C-terminal domain"/>
    <property type="match status" value="1"/>
</dbReference>
<dbReference type="Pfam" id="PF02518">
    <property type="entry name" value="HATPase_c"/>
    <property type="match status" value="1"/>
</dbReference>
<evidence type="ECO:0000259" key="10">
    <source>
        <dbReference type="PROSITE" id="PS50885"/>
    </source>
</evidence>
<dbReference type="PANTHER" id="PTHR34220:SF7">
    <property type="entry name" value="SENSOR HISTIDINE KINASE YPDA"/>
    <property type="match status" value="1"/>
</dbReference>
<evidence type="ECO:0000313" key="12">
    <source>
        <dbReference type="Proteomes" id="UP000823486"/>
    </source>
</evidence>
<dbReference type="Pfam" id="PF06580">
    <property type="entry name" value="His_kinase"/>
    <property type="match status" value="1"/>
</dbReference>
<evidence type="ECO:0000256" key="9">
    <source>
        <dbReference type="SAM" id="Phobius"/>
    </source>
</evidence>
<gene>
    <name evidence="11" type="ORF">JOC77_001145</name>
</gene>